<dbReference type="AlphaFoldDB" id="A0A3P7PDY0"/>
<sequence length="29" mass="3287">MDPNLGVVKSMIKQLEKSKIRITAHQHAI</sequence>
<accession>A0A3P7PDY0</accession>
<organism evidence="1 2">
    <name type="scientific">Gongylonema pulchrum</name>
    <dbReference type="NCBI Taxonomy" id="637853"/>
    <lineage>
        <taxon>Eukaryota</taxon>
        <taxon>Metazoa</taxon>
        <taxon>Ecdysozoa</taxon>
        <taxon>Nematoda</taxon>
        <taxon>Chromadorea</taxon>
        <taxon>Rhabditida</taxon>
        <taxon>Spirurina</taxon>
        <taxon>Spiruromorpha</taxon>
        <taxon>Spiruroidea</taxon>
        <taxon>Gongylonematidae</taxon>
        <taxon>Gongylonema</taxon>
    </lineage>
</organism>
<proteinExistence type="predicted"/>
<gene>
    <name evidence="1" type="ORF">GPUH_LOCUS11096</name>
</gene>
<evidence type="ECO:0000313" key="2">
    <source>
        <dbReference type="Proteomes" id="UP000271098"/>
    </source>
</evidence>
<dbReference type="EMBL" id="UYRT01078340">
    <property type="protein sequence ID" value="VDN18329.1"/>
    <property type="molecule type" value="Genomic_DNA"/>
</dbReference>
<reference evidence="1 2" key="1">
    <citation type="submission" date="2018-11" db="EMBL/GenBank/DDBJ databases">
        <authorList>
            <consortium name="Pathogen Informatics"/>
        </authorList>
    </citation>
    <scope>NUCLEOTIDE SEQUENCE [LARGE SCALE GENOMIC DNA]</scope>
</reference>
<keyword evidence="2" id="KW-1185">Reference proteome</keyword>
<evidence type="ECO:0000313" key="1">
    <source>
        <dbReference type="EMBL" id="VDN18329.1"/>
    </source>
</evidence>
<name>A0A3P7PDY0_9BILA</name>
<protein>
    <submittedName>
        <fullName evidence="1">Uncharacterized protein</fullName>
    </submittedName>
</protein>
<dbReference type="Proteomes" id="UP000271098">
    <property type="component" value="Unassembled WGS sequence"/>
</dbReference>